<sequence>MKKWLGPLALCLVLGAITHLIVIYSAPPLIMDRAFTMLEKRGTPTHDFELAPRMTPETQSVVRPSPDLAYSICMFDLSQAPNGVQVTMAAYDGYSSLSFFDAQTNNFLTQRGDGEQHQVVLNADNAPSDKGVILIRRLAPSQAAYDTVVGVSSGDECRAL</sequence>
<gene>
    <name evidence="2" type="ORF">HKD42_00350</name>
</gene>
<comment type="caution">
    <text evidence="2">The sequence shown here is derived from an EMBL/GenBank/DDBJ whole genome shotgun (WGS) entry which is preliminary data.</text>
</comment>
<protein>
    <submittedName>
        <fullName evidence="2">DUF1254 domain-containing protein</fullName>
    </submittedName>
</protein>
<organism evidence="2 3">
    <name type="scientific">Pontixanthobacter rizhaonensis</name>
    <dbReference type="NCBI Taxonomy" id="2730337"/>
    <lineage>
        <taxon>Bacteria</taxon>
        <taxon>Pseudomonadati</taxon>
        <taxon>Pseudomonadota</taxon>
        <taxon>Alphaproteobacteria</taxon>
        <taxon>Sphingomonadales</taxon>
        <taxon>Erythrobacteraceae</taxon>
        <taxon>Pontixanthobacter</taxon>
    </lineage>
</organism>
<keyword evidence="3" id="KW-1185">Reference proteome</keyword>
<proteinExistence type="predicted"/>
<feature type="domain" description="DUF1254" evidence="1">
    <location>
        <begin position="52"/>
        <end position="123"/>
    </location>
</feature>
<accession>A0A848QLQ6</accession>
<dbReference type="EMBL" id="JABCRE010000002">
    <property type="protein sequence ID" value="NMW30516.1"/>
    <property type="molecule type" value="Genomic_DNA"/>
</dbReference>
<dbReference type="AlphaFoldDB" id="A0A848QLQ6"/>
<reference evidence="2 3" key="1">
    <citation type="submission" date="2020-04" db="EMBL/GenBank/DDBJ databases">
        <authorList>
            <person name="Liu A."/>
        </authorList>
    </citation>
    <scope>NUCLEOTIDE SEQUENCE [LARGE SCALE GENOMIC DNA]</scope>
    <source>
        <strain evidence="2 3">RZ02</strain>
    </source>
</reference>
<evidence type="ECO:0000313" key="3">
    <source>
        <dbReference type="Proteomes" id="UP000561181"/>
    </source>
</evidence>
<dbReference type="Pfam" id="PF06863">
    <property type="entry name" value="DUF1254"/>
    <property type="match status" value="1"/>
</dbReference>
<dbReference type="Proteomes" id="UP000561181">
    <property type="component" value="Unassembled WGS sequence"/>
</dbReference>
<evidence type="ECO:0000313" key="2">
    <source>
        <dbReference type="EMBL" id="NMW30516.1"/>
    </source>
</evidence>
<dbReference type="SUPFAM" id="SSF160935">
    <property type="entry name" value="VPA0735-like"/>
    <property type="match status" value="1"/>
</dbReference>
<name>A0A848QLQ6_9SPHN</name>
<evidence type="ECO:0000259" key="1">
    <source>
        <dbReference type="Pfam" id="PF06863"/>
    </source>
</evidence>
<dbReference type="RefSeq" id="WP_170009257.1">
    <property type="nucleotide sequence ID" value="NZ_JABCRE010000002.1"/>
</dbReference>
<dbReference type="InterPro" id="IPR010679">
    <property type="entry name" value="DUF1254"/>
</dbReference>